<protein>
    <submittedName>
        <fullName evidence="7">Acetoin utilization deacetylase AcuC</fullName>
    </submittedName>
</protein>
<evidence type="ECO:0000256" key="1">
    <source>
        <dbReference type="ARBA" id="ARBA00001947"/>
    </source>
</evidence>
<dbReference type="AlphaFoldDB" id="A0A1G6WQ47"/>
<dbReference type="PANTHER" id="PTHR10625:SF17">
    <property type="entry name" value="HISTONE DEACETYLASE 8"/>
    <property type="match status" value="1"/>
</dbReference>
<dbReference type="GO" id="GO:0016787">
    <property type="term" value="F:hydrolase activity"/>
    <property type="evidence" value="ECO:0007669"/>
    <property type="project" value="UniProtKB-KW"/>
</dbReference>
<dbReference type="Pfam" id="PF00850">
    <property type="entry name" value="Hist_deacetyl"/>
    <property type="match status" value="1"/>
</dbReference>
<reference evidence="7 8" key="1">
    <citation type="submission" date="2016-10" db="EMBL/GenBank/DDBJ databases">
        <authorList>
            <person name="de Groot N.N."/>
        </authorList>
    </citation>
    <scope>NUCLEOTIDE SEQUENCE [LARGE SCALE GENOMIC DNA]</scope>
    <source>
        <strain evidence="7 8">CPCC 100156</strain>
    </source>
</reference>
<dbReference type="Gene3D" id="3.40.800.20">
    <property type="entry name" value="Histone deacetylase domain"/>
    <property type="match status" value="1"/>
</dbReference>
<gene>
    <name evidence="7" type="ORF">SAMN04487779_101123</name>
</gene>
<feature type="domain" description="Histone deacetylase" evidence="6">
    <location>
        <begin position="40"/>
        <end position="350"/>
    </location>
</feature>
<evidence type="ECO:0000256" key="2">
    <source>
        <dbReference type="ARBA" id="ARBA00005947"/>
    </source>
</evidence>
<dbReference type="STRING" id="938405.SAMN02927895_03213"/>
<dbReference type="GO" id="GO:0040029">
    <property type="term" value="P:epigenetic regulation of gene expression"/>
    <property type="evidence" value="ECO:0007669"/>
    <property type="project" value="TreeGrafter"/>
</dbReference>
<dbReference type="GO" id="GO:0004407">
    <property type="term" value="F:histone deacetylase activity"/>
    <property type="evidence" value="ECO:0007669"/>
    <property type="project" value="TreeGrafter"/>
</dbReference>
<keyword evidence="3" id="KW-0479">Metal-binding</keyword>
<dbReference type="PANTHER" id="PTHR10625">
    <property type="entry name" value="HISTONE DEACETYLASE HDAC1-RELATED"/>
    <property type="match status" value="1"/>
</dbReference>
<evidence type="ECO:0000256" key="4">
    <source>
        <dbReference type="ARBA" id="ARBA00022801"/>
    </source>
</evidence>
<dbReference type="SUPFAM" id="SSF52768">
    <property type="entry name" value="Arginase/deacetylase"/>
    <property type="match status" value="1"/>
</dbReference>
<dbReference type="InterPro" id="IPR037138">
    <property type="entry name" value="His_deacetylse_dom_sf"/>
</dbReference>
<dbReference type="GO" id="GO:0046872">
    <property type="term" value="F:metal ion binding"/>
    <property type="evidence" value="ECO:0007669"/>
    <property type="project" value="UniProtKB-KW"/>
</dbReference>
<dbReference type="InterPro" id="IPR023696">
    <property type="entry name" value="Ureohydrolase_dom_sf"/>
</dbReference>
<dbReference type="PRINTS" id="PR01270">
    <property type="entry name" value="HDASUPER"/>
</dbReference>
<evidence type="ECO:0000313" key="7">
    <source>
        <dbReference type="EMBL" id="SDD68002.1"/>
    </source>
</evidence>
<evidence type="ECO:0000259" key="6">
    <source>
        <dbReference type="Pfam" id="PF00850"/>
    </source>
</evidence>
<comment type="similarity">
    <text evidence="2">Belongs to the histone deacetylase family.</text>
</comment>
<accession>A0A1G6WQ47</accession>
<organism evidence="7 8">
    <name type="scientific">Belnapia rosea</name>
    <dbReference type="NCBI Taxonomy" id="938405"/>
    <lineage>
        <taxon>Bacteria</taxon>
        <taxon>Pseudomonadati</taxon>
        <taxon>Pseudomonadota</taxon>
        <taxon>Alphaproteobacteria</taxon>
        <taxon>Acetobacterales</taxon>
        <taxon>Roseomonadaceae</taxon>
        <taxon>Belnapia</taxon>
    </lineage>
</organism>
<name>A0A1G6WQ47_9PROT</name>
<evidence type="ECO:0000313" key="8">
    <source>
        <dbReference type="Proteomes" id="UP000198925"/>
    </source>
</evidence>
<evidence type="ECO:0000256" key="3">
    <source>
        <dbReference type="ARBA" id="ARBA00022723"/>
    </source>
</evidence>
<proteinExistence type="inferred from homology"/>
<dbReference type="CDD" id="cd10001">
    <property type="entry name" value="HDAC_classII_APAH"/>
    <property type="match status" value="1"/>
</dbReference>
<dbReference type="Proteomes" id="UP000198925">
    <property type="component" value="Unassembled WGS sequence"/>
</dbReference>
<keyword evidence="5" id="KW-0862">Zinc</keyword>
<keyword evidence="4" id="KW-0378">Hydrolase</keyword>
<dbReference type="EMBL" id="FMZX01000011">
    <property type="protein sequence ID" value="SDD68002.1"/>
    <property type="molecule type" value="Genomic_DNA"/>
</dbReference>
<dbReference type="InterPro" id="IPR000286">
    <property type="entry name" value="HDACs"/>
</dbReference>
<keyword evidence="8" id="KW-1185">Reference proteome</keyword>
<sequence>MDKGASAASLPGMRAFSHPDQMRHTPRFFLQRGQLRPNFEIPARAEALLAGLARLGITPETAAAPDRAAIEAVHAPDYVSFLETAHATWQTLPNPGDEVVGNTHATGDALANGGRRPTGIIGQAGWYTADTSCPIGAGTWEASFAAAGVALAAAAEAASGRQAYGLCRPPGHHAYRARAGGHCYFNNAAIAVAALRRAGAARVAVLDIDSHHGNGTQGLFWEDGTVLTVSVHGDPSNYYPFFTGYAEETGAGAGAGANRNLPMPAGTGDADWLGAVANGIAAAREFGAEALVVSLGFDASEHEPLGLLKVTADGFARAGADIAALRLPTAIIQEGGYNVEVMGSLLERFLTGWGEG</sequence>
<dbReference type="InterPro" id="IPR023801">
    <property type="entry name" value="His_deacetylse_dom"/>
</dbReference>
<evidence type="ECO:0000256" key="5">
    <source>
        <dbReference type="ARBA" id="ARBA00022833"/>
    </source>
</evidence>
<comment type="cofactor">
    <cofactor evidence="1">
        <name>Zn(2+)</name>
        <dbReference type="ChEBI" id="CHEBI:29105"/>
    </cofactor>
</comment>